<keyword evidence="5 8" id="KW-0812">Transmembrane</keyword>
<comment type="similarity">
    <text evidence="2">Belongs to the CPA3 antiporters (TC 2.A.63) subunit F family.</text>
</comment>
<dbReference type="KEGG" id="abaw:D5400_06275"/>
<evidence type="ECO:0000256" key="1">
    <source>
        <dbReference type="ARBA" id="ARBA00004651"/>
    </source>
</evidence>
<dbReference type="OrthoDB" id="9800226at2"/>
<keyword evidence="10" id="KW-1185">Reference proteome</keyword>
<evidence type="ECO:0000256" key="7">
    <source>
        <dbReference type="ARBA" id="ARBA00023136"/>
    </source>
</evidence>
<reference evidence="9 10" key="1">
    <citation type="submission" date="2018-09" db="EMBL/GenBank/DDBJ databases">
        <title>Marinorhizobium profundi gen. nov., sp. nov., isolated from a deep-sea sediment sample from the New Britain Trench and proposal of Marinorhizobiaceae fam. nov. in the order Rhizobiales of the class Alphaproteobacteria.</title>
        <authorList>
            <person name="Cao J."/>
        </authorList>
    </citation>
    <scope>NUCLEOTIDE SEQUENCE [LARGE SCALE GENOMIC DNA]</scope>
    <source>
        <strain evidence="9 10">WS11</strain>
    </source>
</reference>
<dbReference type="GO" id="GO:0015385">
    <property type="term" value="F:sodium:proton antiporter activity"/>
    <property type="evidence" value="ECO:0007669"/>
    <property type="project" value="TreeGrafter"/>
</dbReference>
<dbReference type="GO" id="GO:0005886">
    <property type="term" value="C:plasma membrane"/>
    <property type="evidence" value="ECO:0007669"/>
    <property type="project" value="UniProtKB-SubCell"/>
</dbReference>
<feature type="transmembrane region" description="Helical" evidence="8">
    <location>
        <begin position="67"/>
        <end position="89"/>
    </location>
</feature>
<dbReference type="PANTHER" id="PTHR34702">
    <property type="entry name" value="NA(+)/H(+) ANTIPORTER SUBUNIT F1"/>
    <property type="match status" value="1"/>
</dbReference>
<evidence type="ECO:0000256" key="6">
    <source>
        <dbReference type="ARBA" id="ARBA00022989"/>
    </source>
</evidence>
<keyword evidence="4" id="KW-1003">Cell membrane</keyword>
<keyword evidence="3" id="KW-0813">Transport</keyword>
<keyword evidence="6 8" id="KW-1133">Transmembrane helix</keyword>
<keyword evidence="7 8" id="KW-0472">Membrane</keyword>
<name>A0A3Q8XMG2_9HYPH</name>
<evidence type="ECO:0000313" key="10">
    <source>
        <dbReference type="Proteomes" id="UP000268192"/>
    </source>
</evidence>
<dbReference type="RefSeq" id="WP_126008693.1">
    <property type="nucleotide sequence ID" value="NZ_CP032509.1"/>
</dbReference>
<gene>
    <name evidence="9" type="ORF">D5400_06275</name>
</gene>
<comment type="subcellular location">
    <subcellularLocation>
        <location evidence="1">Cell membrane</location>
        <topology evidence="1">Multi-pass membrane protein</topology>
    </subcellularLocation>
</comment>
<evidence type="ECO:0000256" key="4">
    <source>
        <dbReference type="ARBA" id="ARBA00022475"/>
    </source>
</evidence>
<accession>A0A3Q8XMG2</accession>
<dbReference type="Proteomes" id="UP000268192">
    <property type="component" value="Chromosome"/>
</dbReference>
<evidence type="ECO:0000256" key="5">
    <source>
        <dbReference type="ARBA" id="ARBA00022692"/>
    </source>
</evidence>
<evidence type="ECO:0000256" key="8">
    <source>
        <dbReference type="SAM" id="Phobius"/>
    </source>
</evidence>
<organism evidence="9 10">
    <name type="scientific">Georhizobium profundi</name>
    <dbReference type="NCBI Taxonomy" id="2341112"/>
    <lineage>
        <taxon>Bacteria</taxon>
        <taxon>Pseudomonadati</taxon>
        <taxon>Pseudomonadota</taxon>
        <taxon>Alphaproteobacteria</taxon>
        <taxon>Hyphomicrobiales</taxon>
        <taxon>Rhizobiaceae</taxon>
        <taxon>Georhizobium</taxon>
    </lineage>
</organism>
<sequence>MIEFLDGILSTFAAAMIVILMVPLTLAAIRMMTGPGYADRFVALDMLTGIAVAIAALTMIVTGRREFLDIAFGIALIGFLATCSLSALLEKKKENEK</sequence>
<feature type="transmembrane region" description="Helical" evidence="8">
    <location>
        <begin position="12"/>
        <end position="29"/>
    </location>
</feature>
<dbReference type="PANTHER" id="PTHR34702:SF1">
    <property type="entry name" value="NA(+)_H(+) ANTIPORTER SUBUNIT F"/>
    <property type="match status" value="1"/>
</dbReference>
<evidence type="ECO:0000313" key="9">
    <source>
        <dbReference type="EMBL" id="AZN70933.1"/>
    </source>
</evidence>
<dbReference type="InterPro" id="IPR007208">
    <property type="entry name" value="MrpF/PhaF-like"/>
</dbReference>
<feature type="transmembrane region" description="Helical" evidence="8">
    <location>
        <begin position="41"/>
        <end position="61"/>
    </location>
</feature>
<evidence type="ECO:0000256" key="2">
    <source>
        <dbReference type="ARBA" id="ARBA00009212"/>
    </source>
</evidence>
<dbReference type="AlphaFoldDB" id="A0A3Q8XMG2"/>
<dbReference type="EMBL" id="CP032509">
    <property type="protein sequence ID" value="AZN70933.1"/>
    <property type="molecule type" value="Genomic_DNA"/>
</dbReference>
<dbReference type="Pfam" id="PF04066">
    <property type="entry name" value="MrpF_PhaF"/>
    <property type="match status" value="1"/>
</dbReference>
<proteinExistence type="inferred from homology"/>
<evidence type="ECO:0000256" key="3">
    <source>
        <dbReference type="ARBA" id="ARBA00022448"/>
    </source>
</evidence>
<protein>
    <submittedName>
        <fullName evidence="9">Cation transporter</fullName>
    </submittedName>
</protein>